<organism evidence="1 2">
    <name type="scientific">Elysia marginata</name>
    <dbReference type="NCBI Taxonomy" id="1093978"/>
    <lineage>
        <taxon>Eukaryota</taxon>
        <taxon>Metazoa</taxon>
        <taxon>Spiralia</taxon>
        <taxon>Lophotrochozoa</taxon>
        <taxon>Mollusca</taxon>
        <taxon>Gastropoda</taxon>
        <taxon>Heterobranchia</taxon>
        <taxon>Euthyneura</taxon>
        <taxon>Panpulmonata</taxon>
        <taxon>Sacoglossa</taxon>
        <taxon>Placobranchoidea</taxon>
        <taxon>Plakobranchidae</taxon>
        <taxon>Elysia</taxon>
    </lineage>
</organism>
<name>A0AAV4EWY1_9GAST</name>
<sequence length="103" mass="11557">MEHHKLFETDKDQICLSVCCWTLRWRVFLNKSRPTLLKALTLEDPRMFSKVTQSSLVTTSAIQLEGGGWIPTATLHGSLARRSRSLIFGQVVGSQKTTTPPNT</sequence>
<proteinExistence type="predicted"/>
<protein>
    <submittedName>
        <fullName evidence="1">Uncharacterized protein</fullName>
    </submittedName>
</protein>
<evidence type="ECO:0000313" key="1">
    <source>
        <dbReference type="EMBL" id="GFR65402.1"/>
    </source>
</evidence>
<keyword evidence="2" id="KW-1185">Reference proteome</keyword>
<comment type="caution">
    <text evidence="1">The sequence shown here is derived from an EMBL/GenBank/DDBJ whole genome shotgun (WGS) entry which is preliminary data.</text>
</comment>
<dbReference type="AlphaFoldDB" id="A0AAV4EWY1"/>
<accession>A0AAV4EWY1</accession>
<gene>
    <name evidence="1" type="ORF">ElyMa_000202700</name>
</gene>
<dbReference type="Proteomes" id="UP000762676">
    <property type="component" value="Unassembled WGS sequence"/>
</dbReference>
<reference evidence="1 2" key="1">
    <citation type="journal article" date="2021" name="Elife">
        <title>Chloroplast acquisition without the gene transfer in kleptoplastic sea slugs, Plakobranchus ocellatus.</title>
        <authorList>
            <person name="Maeda T."/>
            <person name="Takahashi S."/>
            <person name="Yoshida T."/>
            <person name="Shimamura S."/>
            <person name="Takaki Y."/>
            <person name="Nagai Y."/>
            <person name="Toyoda A."/>
            <person name="Suzuki Y."/>
            <person name="Arimoto A."/>
            <person name="Ishii H."/>
            <person name="Satoh N."/>
            <person name="Nishiyama T."/>
            <person name="Hasebe M."/>
            <person name="Maruyama T."/>
            <person name="Minagawa J."/>
            <person name="Obokata J."/>
            <person name="Shigenobu S."/>
        </authorList>
    </citation>
    <scope>NUCLEOTIDE SEQUENCE [LARGE SCALE GENOMIC DNA]</scope>
</reference>
<dbReference type="EMBL" id="BMAT01000385">
    <property type="protein sequence ID" value="GFR65402.1"/>
    <property type="molecule type" value="Genomic_DNA"/>
</dbReference>
<evidence type="ECO:0000313" key="2">
    <source>
        <dbReference type="Proteomes" id="UP000762676"/>
    </source>
</evidence>